<name>A0A1F5HF38_9BACT</name>
<evidence type="ECO:0000313" key="1">
    <source>
        <dbReference type="EMBL" id="OGE02738.1"/>
    </source>
</evidence>
<evidence type="ECO:0000313" key="2">
    <source>
        <dbReference type="Proteomes" id="UP000176751"/>
    </source>
</evidence>
<dbReference type="Proteomes" id="UP000176751">
    <property type="component" value="Unassembled WGS sequence"/>
</dbReference>
<accession>A0A1F5HF38</accession>
<dbReference type="AlphaFoldDB" id="A0A1F5HF38"/>
<reference evidence="1 2" key="1">
    <citation type="journal article" date="2016" name="Nat. Commun.">
        <title>Thousands of microbial genomes shed light on interconnected biogeochemical processes in an aquifer system.</title>
        <authorList>
            <person name="Anantharaman K."/>
            <person name="Brown C.T."/>
            <person name="Hug L.A."/>
            <person name="Sharon I."/>
            <person name="Castelle C.J."/>
            <person name="Probst A.J."/>
            <person name="Thomas B.C."/>
            <person name="Singh A."/>
            <person name="Wilkins M.J."/>
            <person name="Karaoz U."/>
            <person name="Brodie E.L."/>
            <person name="Williams K.H."/>
            <person name="Hubbard S.S."/>
            <person name="Banfield J.F."/>
        </authorList>
    </citation>
    <scope>NUCLEOTIDE SEQUENCE [LARGE SCALE GENOMIC DNA]</scope>
</reference>
<gene>
    <name evidence="1" type="ORF">A2196_03430</name>
</gene>
<sequence>MLRKKLIDQLLLEEQHNDFRSNQRIRNNSHLKKTLKSGTHLARRASKSEILISKSETILKS</sequence>
<organism evidence="1 2">
    <name type="scientific">Candidatus Curtissbacteria bacterium RIFOXYA1_FULL_41_14</name>
    <dbReference type="NCBI Taxonomy" id="1797737"/>
    <lineage>
        <taxon>Bacteria</taxon>
        <taxon>Candidatus Curtissiibacteriota</taxon>
    </lineage>
</organism>
<proteinExistence type="predicted"/>
<dbReference type="EMBL" id="MFCA01000010">
    <property type="protein sequence ID" value="OGE02738.1"/>
    <property type="molecule type" value="Genomic_DNA"/>
</dbReference>
<protein>
    <submittedName>
        <fullName evidence="1">Uncharacterized protein</fullName>
    </submittedName>
</protein>
<comment type="caution">
    <text evidence="1">The sequence shown here is derived from an EMBL/GenBank/DDBJ whole genome shotgun (WGS) entry which is preliminary data.</text>
</comment>